<dbReference type="Proteomes" id="UP001310594">
    <property type="component" value="Unassembled WGS sequence"/>
</dbReference>
<protein>
    <submittedName>
        <fullName evidence="1">Uncharacterized protein</fullName>
    </submittedName>
</protein>
<gene>
    <name evidence="1" type="ORF">LTR97_007777</name>
</gene>
<name>A0AAN7VQC5_9PEZI</name>
<dbReference type="AlphaFoldDB" id="A0AAN7VQC5"/>
<sequence length="222" mass="24572">MAEQGATPDEAPTSAVAKVFGIPELLELILLHTIDGQQIITRYPNPGRKPIRSASLERLQLLRALLVNQRVTRTFEAVITSSRELREALFFTHERCDINGQYNSNFAINKLVASPRFYCKPQPDSAWTYLTWACAGAQAGTIRMTEDTDALPGDSPAEFAERSSVGSWRKMLLVSQPMQLQVKSYASTGSGKTIEKSWDCGTTVGQFLGLKNRFVNTEGDVI</sequence>
<evidence type="ECO:0000313" key="1">
    <source>
        <dbReference type="EMBL" id="KAK5696475.1"/>
    </source>
</evidence>
<proteinExistence type="predicted"/>
<organism evidence="1 2">
    <name type="scientific">Elasticomyces elasticus</name>
    <dbReference type="NCBI Taxonomy" id="574655"/>
    <lineage>
        <taxon>Eukaryota</taxon>
        <taxon>Fungi</taxon>
        <taxon>Dikarya</taxon>
        <taxon>Ascomycota</taxon>
        <taxon>Pezizomycotina</taxon>
        <taxon>Dothideomycetes</taxon>
        <taxon>Dothideomycetidae</taxon>
        <taxon>Mycosphaerellales</taxon>
        <taxon>Teratosphaeriaceae</taxon>
        <taxon>Elasticomyces</taxon>
    </lineage>
</organism>
<comment type="caution">
    <text evidence="1">The sequence shown here is derived from an EMBL/GenBank/DDBJ whole genome shotgun (WGS) entry which is preliminary data.</text>
</comment>
<reference evidence="1" key="1">
    <citation type="submission" date="2023-08" db="EMBL/GenBank/DDBJ databases">
        <title>Black Yeasts Isolated from many extreme environments.</title>
        <authorList>
            <person name="Coleine C."/>
            <person name="Stajich J.E."/>
            <person name="Selbmann L."/>
        </authorList>
    </citation>
    <scope>NUCLEOTIDE SEQUENCE</scope>
    <source>
        <strain evidence="1">CCFEE 5810</strain>
    </source>
</reference>
<evidence type="ECO:0000313" key="2">
    <source>
        <dbReference type="Proteomes" id="UP001310594"/>
    </source>
</evidence>
<dbReference type="EMBL" id="JAVRQU010000012">
    <property type="protein sequence ID" value="KAK5696475.1"/>
    <property type="molecule type" value="Genomic_DNA"/>
</dbReference>
<accession>A0AAN7VQC5</accession>